<protein>
    <submittedName>
        <fullName evidence="2">Uncharacterized protein</fullName>
    </submittedName>
</protein>
<name>A0ABR4CDL5_9HELO</name>
<sequence>MYPQPPLKIKMDANHEYGSPSGSPHPSARSWDPGKGATPDSKGKDKETFTPEGWSNKPIAYDSAMDGDPVELPEPPPLWFEHLMKLQTAVMIHNEPLTIGNQADLTRSNPRVLPWSTITPTYSEDNLRSHVVLSFVGKRVQDPPRTAITQEESLWSRSTFPSGTQLATPTCYGQPVKFTVAVMRDSLHETIIQQLASKLKSDKVNDPMLRWIKSSPNAQQLTLGNIFAVHEQPVFKQPGFVAAEKKLLQDSDEHVYGLRRLEEANCATSYRGYPLKLVLSFNVPACPVYTGDDVLRPRIIGSSEDEFNEDGTCHLSGDGGDGEELQERPTKAQRTQPLEPILFPKDVESAPDSTKVLGSTKPLNPSSGQTDFRVIGCYVAVENPNPGTGKLTGFPFEGRRTTAFEAGDVDEINVSANPKADQRVRDDLTTEARLEKDAHDLHCWTGVVQRVDASTPESTLPVMTWRPLAFRFRGPVGKYRSVATDIPTIETRMQNVSRYYAEIGLAQRNEIRIEQNFSDQTKKDLFRCLDLAHKLNPAQAHLSAQNYLVQYTINYDERLQFPTQNYIEKYCGSDWPSITQHLLPNQRDALEMVESYGHGYIHINGTVASAKSEISQFLVVGGLSNSHPGAKFTALEIRESNQGVDELVLNLQRLCAQHEIKNHLIIRLRPSATEKSKFVGGKITSSFYESLAAMTEEAAKFSMHHTLYNAARSADKKKKHGDKRFTDPCRNHTLYAAMSEKLEAEKSTNAVYMLISTTLRGIVLNPANDQYSIKNIAASIKILLRDTLQSASVVVATATPGQALRTILQAAIPKFTVMLLDEGGKRSLAVTHALHGAYDFDTLIENADIRQGAVLCYTNTA</sequence>
<keyword evidence="3" id="KW-1185">Reference proteome</keyword>
<evidence type="ECO:0000313" key="2">
    <source>
        <dbReference type="EMBL" id="KAL2068039.1"/>
    </source>
</evidence>
<reference evidence="2 3" key="1">
    <citation type="journal article" date="2024" name="Commun. Biol.">
        <title>Comparative genomic analysis of thermophilic fungi reveals convergent evolutionary adaptations and gene losses.</title>
        <authorList>
            <person name="Steindorff A.S."/>
            <person name="Aguilar-Pontes M.V."/>
            <person name="Robinson A.J."/>
            <person name="Andreopoulos B."/>
            <person name="LaButti K."/>
            <person name="Kuo A."/>
            <person name="Mondo S."/>
            <person name="Riley R."/>
            <person name="Otillar R."/>
            <person name="Haridas S."/>
            <person name="Lipzen A."/>
            <person name="Grimwood J."/>
            <person name="Schmutz J."/>
            <person name="Clum A."/>
            <person name="Reid I.D."/>
            <person name="Moisan M.C."/>
            <person name="Butler G."/>
            <person name="Nguyen T.T.M."/>
            <person name="Dewar K."/>
            <person name="Conant G."/>
            <person name="Drula E."/>
            <person name="Henrissat B."/>
            <person name="Hansel C."/>
            <person name="Singer S."/>
            <person name="Hutchinson M.I."/>
            <person name="de Vries R.P."/>
            <person name="Natvig D.O."/>
            <person name="Powell A.J."/>
            <person name="Tsang A."/>
            <person name="Grigoriev I.V."/>
        </authorList>
    </citation>
    <scope>NUCLEOTIDE SEQUENCE [LARGE SCALE GENOMIC DNA]</scope>
    <source>
        <strain evidence="2 3">CBS 494.80</strain>
    </source>
</reference>
<dbReference type="Proteomes" id="UP001595075">
    <property type="component" value="Unassembled WGS sequence"/>
</dbReference>
<comment type="caution">
    <text evidence="2">The sequence shown here is derived from an EMBL/GenBank/DDBJ whole genome shotgun (WGS) entry which is preliminary data.</text>
</comment>
<dbReference type="EMBL" id="JAZHXI010000009">
    <property type="protein sequence ID" value="KAL2068039.1"/>
    <property type="molecule type" value="Genomic_DNA"/>
</dbReference>
<evidence type="ECO:0000313" key="3">
    <source>
        <dbReference type="Proteomes" id="UP001595075"/>
    </source>
</evidence>
<gene>
    <name evidence="2" type="ORF">VTL71DRAFT_16137</name>
</gene>
<accession>A0ABR4CDL5</accession>
<organism evidence="2 3">
    <name type="scientific">Oculimacula yallundae</name>
    <dbReference type="NCBI Taxonomy" id="86028"/>
    <lineage>
        <taxon>Eukaryota</taxon>
        <taxon>Fungi</taxon>
        <taxon>Dikarya</taxon>
        <taxon>Ascomycota</taxon>
        <taxon>Pezizomycotina</taxon>
        <taxon>Leotiomycetes</taxon>
        <taxon>Helotiales</taxon>
        <taxon>Ploettnerulaceae</taxon>
        <taxon>Oculimacula</taxon>
    </lineage>
</organism>
<proteinExistence type="predicted"/>
<feature type="region of interest" description="Disordered" evidence="1">
    <location>
        <begin position="1"/>
        <end position="68"/>
    </location>
</feature>
<feature type="region of interest" description="Disordered" evidence="1">
    <location>
        <begin position="305"/>
        <end position="334"/>
    </location>
</feature>
<evidence type="ECO:0000256" key="1">
    <source>
        <dbReference type="SAM" id="MobiDB-lite"/>
    </source>
</evidence>